<evidence type="ECO:0000256" key="3">
    <source>
        <dbReference type="ARBA" id="ARBA00023125"/>
    </source>
</evidence>
<dbReference type="CDD" id="cd08422">
    <property type="entry name" value="PBP2_CrgA_like"/>
    <property type="match status" value="1"/>
</dbReference>
<evidence type="ECO:0000313" key="7">
    <source>
        <dbReference type="Proteomes" id="UP000011960"/>
    </source>
</evidence>
<dbReference type="Pfam" id="PF00126">
    <property type="entry name" value="HTH_1"/>
    <property type="match status" value="1"/>
</dbReference>
<dbReference type="Gene3D" id="3.40.190.290">
    <property type="match status" value="1"/>
</dbReference>
<dbReference type="PANTHER" id="PTHR30537">
    <property type="entry name" value="HTH-TYPE TRANSCRIPTIONAL REGULATOR"/>
    <property type="match status" value="1"/>
</dbReference>
<dbReference type="SUPFAM" id="SSF53850">
    <property type="entry name" value="Periplasmic binding protein-like II"/>
    <property type="match status" value="1"/>
</dbReference>
<dbReference type="Pfam" id="PF03466">
    <property type="entry name" value="LysR_substrate"/>
    <property type="match status" value="1"/>
</dbReference>
<evidence type="ECO:0000313" key="6">
    <source>
        <dbReference type="EMBL" id="EMP55417.1"/>
    </source>
</evidence>
<dbReference type="InterPro" id="IPR005119">
    <property type="entry name" value="LysR_subst-bd"/>
</dbReference>
<keyword evidence="3" id="KW-0238">DNA-binding</keyword>
<keyword evidence="2" id="KW-0805">Transcription regulation</keyword>
<keyword evidence="4" id="KW-0804">Transcription</keyword>
<reference evidence="6 7" key="1">
    <citation type="journal article" date="2013" name="Genome Announc.">
        <title>Genome Sequence of Hydrothermal Arsenic-Respiring Bacterium Marinobacter santoriniensis NKSG1T.</title>
        <authorList>
            <person name="Handley K.M."/>
            <person name="Upton M."/>
            <person name="Beatson S.A."/>
            <person name="Hery M."/>
            <person name="Lloyd J.R."/>
        </authorList>
    </citation>
    <scope>NUCLEOTIDE SEQUENCE [LARGE SCALE GENOMIC DNA]</scope>
    <source>
        <strain evidence="6 7">NKSG1</strain>
    </source>
</reference>
<dbReference type="SUPFAM" id="SSF46785">
    <property type="entry name" value="Winged helix' DNA-binding domain"/>
    <property type="match status" value="1"/>
</dbReference>
<dbReference type="AlphaFoldDB" id="M7DCN8"/>
<evidence type="ECO:0000256" key="1">
    <source>
        <dbReference type="ARBA" id="ARBA00009437"/>
    </source>
</evidence>
<organism evidence="6 7">
    <name type="scientific">Marinobacter santoriniensis NKSG1</name>
    <dbReference type="NCBI Taxonomy" id="1288826"/>
    <lineage>
        <taxon>Bacteria</taxon>
        <taxon>Pseudomonadati</taxon>
        <taxon>Pseudomonadota</taxon>
        <taxon>Gammaproteobacteria</taxon>
        <taxon>Pseudomonadales</taxon>
        <taxon>Marinobacteraceae</taxon>
        <taxon>Marinobacter</taxon>
    </lineage>
</organism>
<evidence type="ECO:0000256" key="2">
    <source>
        <dbReference type="ARBA" id="ARBA00023015"/>
    </source>
</evidence>
<dbReference type="PATRIC" id="fig|1288826.3.peg.1179"/>
<dbReference type="InterPro" id="IPR000847">
    <property type="entry name" value="LysR_HTH_N"/>
</dbReference>
<dbReference type="eggNOG" id="COG0583">
    <property type="taxonomic scope" value="Bacteria"/>
</dbReference>
<dbReference type="GO" id="GO:0043565">
    <property type="term" value="F:sequence-specific DNA binding"/>
    <property type="evidence" value="ECO:0007669"/>
    <property type="project" value="TreeGrafter"/>
</dbReference>
<dbReference type="Gene3D" id="1.10.10.10">
    <property type="entry name" value="Winged helix-like DNA-binding domain superfamily/Winged helix DNA-binding domain"/>
    <property type="match status" value="1"/>
</dbReference>
<keyword evidence="7" id="KW-1185">Reference proteome</keyword>
<protein>
    <submittedName>
        <fullName evidence="6">LysR family transcriptional regulator</fullName>
    </submittedName>
</protein>
<comment type="similarity">
    <text evidence="1">Belongs to the LysR transcriptional regulatory family.</text>
</comment>
<dbReference type="STRING" id="1288826.MSNKSG1_06088"/>
<evidence type="ECO:0000259" key="5">
    <source>
        <dbReference type="PROSITE" id="PS50931"/>
    </source>
</evidence>
<dbReference type="EMBL" id="APAT01000015">
    <property type="protein sequence ID" value="EMP55417.1"/>
    <property type="molecule type" value="Genomic_DNA"/>
</dbReference>
<proteinExistence type="inferred from homology"/>
<dbReference type="PROSITE" id="PS50931">
    <property type="entry name" value="HTH_LYSR"/>
    <property type="match status" value="1"/>
</dbReference>
<dbReference type="InterPro" id="IPR036388">
    <property type="entry name" value="WH-like_DNA-bd_sf"/>
</dbReference>
<dbReference type="GO" id="GO:0006351">
    <property type="term" value="P:DNA-templated transcription"/>
    <property type="evidence" value="ECO:0007669"/>
    <property type="project" value="TreeGrafter"/>
</dbReference>
<dbReference type="InterPro" id="IPR058163">
    <property type="entry name" value="LysR-type_TF_proteobact-type"/>
</dbReference>
<feature type="domain" description="HTH lysR-type" evidence="5">
    <location>
        <begin position="11"/>
        <end position="59"/>
    </location>
</feature>
<dbReference type="GO" id="GO:0003700">
    <property type="term" value="F:DNA-binding transcription factor activity"/>
    <property type="evidence" value="ECO:0007669"/>
    <property type="project" value="InterPro"/>
</dbReference>
<comment type="caution">
    <text evidence="6">The sequence shown here is derived from an EMBL/GenBank/DDBJ whole genome shotgun (WGS) entry which is preliminary data.</text>
</comment>
<dbReference type="PANTHER" id="PTHR30537:SF3">
    <property type="entry name" value="TRANSCRIPTIONAL REGULATORY PROTEIN"/>
    <property type="match status" value="1"/>
</dbReference>
<accession>M7DCN8</accession>
<evidence type="ECO:0000256" key="4">
    <source>
        <dbReference type="ARBA" id="ARBA00023163"/>
    </source>
</evidence>
<sequence length="293" mass="32331">MADWGHYRSMLAVVREGSLSAAARQLGVTQPTLGRHIDALEAHLGRELFRRDRSGLAPTEAALALLPHAEAMDAAAEALLREASGEIADPSGTVRITASEVVGCEILPRALLPLRERYPDIALELVTSDRLSNLLIREADIAVRMTPPRQSALVARHLGQVEGGLYAHRNYLKRRGVPTAQEDLSAHALIGFDREDTALRFMRARGVTLERSDFDLRTDNNAAQLAAIRAGLGIGPMFKRLAERDSELEAVLPESLSFELPMWLAMHESLRSVRRVRLVFDHLADALSDWVVD</sequence>
<name>M7DCN8_9GAMM</name>
<dbReference type="PRINTS" id="PR00039">
    <property type="entry name" value="HTHLYSR"/>
</dbReference>
<gene>
    <name evidence="6" type="ORF">MSNKSG1_06088</name>
</gene>
<dbReference type="InterPro" id="IPR036390">
    <property type="entry name" value="WH_DNA-bd_sf"/>
</dbReference>
<dbReference type="Proteomes" id="UP000011960">
    <property type="component" value="Unassembled WGS sequence"/>
</dbReference>